<evidence type="ECO:0000313" key="2">
    <source>
        <dbReference type="EMBL" id="SNR77091.1"/>
    </source>
</evidence>
<dbReference type="EMBL" id="FZNS01000006">
    <property type="protein sequence ID" value="SNR77091.1"/>
    <property type="molecule type" value="Genomic_DNA"/>
</dbReference>
<protein>
    <submittedName>
        <fullName evidence="2">Uncharacterized protein</fullName>
    </submittedName>
</protein>
<sequence>MLPKLLPALVHSAAFSCLLLAGTTAMAQKPAFGYVLTAGGDTLKGAIILRDRLLQQMRVEFVPLRGEEVLVLDAYQLAGYCYYEQDKLIRYVALPFYQDGSNIPSRGFLRQLVAGEVQLYDYAYLPVWPRRQADLLLIPQSWDKKYPTFGPLSRKEAEFASQSSNRCIVAYRAGAKRLEEVSWWDLRQDAATYFADYPALATDLRAGRYRKRDIAKIVQQYNTWYQGAKSDM</sequence>
<accession>A0A238Z2B1</accession>
<keyword evidence="3" id="KW-1185">Reference proteome</keyword>
<proteinExistence type="predicted"/>
<dbReference type="AlphaFoldDB" id="A0A238Z2B1"/>
<feature type="signal peptide" evidence="1">
    <location>
        <begin position="1"/>
        <end position="27"/>
    </location>
</feature>
<dbReference type="Proteomes" id="UP000198310">
    <property type="component" value="Unassembled WGS sequence"/>
</dbReference>
<dbReference type="PROSITE" id="PS51257">
    <property type="entry name" value="PROKAR_LIPOPROTEIN"/>
    <property type="match status" value="1"/>
</dbReference>
<evidence type="ECO:0000256" key="1">
    <source>
        <dbReference type="SAM" id="SignalP"/>
    </source>
</evidence>
<evidence type="ECO:0000313" key="3">
    <source>
        <dbReference type="Proteomes" id="UP000198310"/>
    </source>
</evidence>
<reference evidence="3" key="1">
    <citation type="submission" date="2017-06" db="EMBL/GenBank/DDBJ databases">
        <authorList>
            <person name="Varghese N."/>
            <person name="Submissions S."/>
        </authorList>
    </citation>
    <scope>NUCLEOTIDE SEQUENCE [LARGE SCALE GENOMIC DNA]</scope>
    <source>
        <strain evidence="3">DSM 28041</strain>
    </source>
</reference>
<gene>
    <name evidence="2" type="ORF">SAMN06269173_106257</name>
</gene>
<dbReference type="RefSeq" id="WP_143437155.1">
    <property type="nucleotide sequence ID" value="NZ_FZNS01000006.1"/>
</dbReference>
<organism evidence="2 3">
    <name type="scientific">Hymenobacter mucosus</name>
    <dbReference type="NCBI Taxonomy" id="1411120"/>
    <lineage>
        <taxon>Bacteria</taxon>
        <taxon>Pseudomonadati</taxon>
        <taxon>Bacteroidota</taxon>
        <taxon>Cytophagia</taxon>
        <taxon>Cytophagales</taxon>
        <taxon>Hymenobacteraceae</taxon>
        <taxon>Hymenobacter</taxon>
    </lineage>
</organism>
<name>A0A238Z2B1_9BACT</name>
<feature type="chain" id="PRO_5013257923" evidence="1">
    <location>
        <begin position="28"/>
        <end position="232"/>
    </location>
</feature>
<keyword evidence="1" id="KW-0732">Signal</keyword>